<keyword evidence="7 15" id="KW-0812">Transmembrane</keyword>
<dbReference type="InterPro" id="IPR050324">
    <property type="entry name" value="CDP-alcohol_PTase-I"/>
</dbReference>
<dbReference type="NCBIfam" id="TIGR00560">
    <property type="entry name" value="pgsA"/>
    <property type="match status" value="1"/>
</dbReference>
<reference evidence="17" key="2">
    <citation type="submission" date="2016-10" db="EMBL/GenBank/DDBJ databases">
        <authorList>
            <person name="de Groot N.N."/>
        </authorList>
    </citation>
    <scope>NUCLEOTIDE SEQUENCE [LARGE SCALE GENOMIC DNA]</scope>
    <source>
        <strain evidence="17">DSM 12489</strain>
    </source>
</reference>
<dbReference type="Gene3D" id="1.20.120.1760">
    <property type="match status" value="1"/>
</dbReference>
<comment type="pathway">
    <text evidence="3">Lipid metabolism.</text>
</comment>
<dbReference type="AlphaFoldDB" id="A0A1H2XBC0"/>
<reference evidence="18" key="1">
    <citation type="submission" date="2016-10" db="EMBL/GenBank/DDBJ databases">
        <authorList>
            <person name="Varghese N."/>
        </authorList>
    </citation>
    <scope>NUCLEOTIDE SEQUENCE [LARGE SCALE GENOMIC DNA]</scope>
    <source>
        <strain evidence="18">DSM 12489</strain>
    </source>
</reference>
<dbReference type="EMBL" id="BSRA01000010">
    <property type="protein sequence ID" value="GLV14195.1"/>
    <property type="molecule type" value="Genomic_DNA"/>
</dbReference>
<dbReference type="Proteomes" id="UP000182589">
    <property type="component" value="Unassembled WGS sequence"/>
</dbReference>
<feature type="transmembrane region" description="Helical" evidence="15">
    <location>
        <begin position="122"/>
        <end position="143"/>
    </location>
</feature>
<dbReference type="STRING" id="89784.SAMN04489725_11949"/>
<accession>A0A1H2XBC0</accession>
<dbReference type="InterPro" id="IPR048254">
    <property type="entry name" value="CDP_ALCOHOL_P_TRANSF_CS"/>
</dbReference>
<gene>
    <name evidence="16" type="ORF">Heshes_18790</name>
    <name evidence="17" type="ORF">SAMN04489725_11949</name>
</gene>
<comment type="function">
    <text evidence="1">This protein catalyzes the committed step to the synthesis of the acidic phospholipids.</text>
</comment>
<dbReference type="Proteomes" id="UP001157137">
    <property type="component" value="Unassembled WGS sequence"/>
</dbReference>
<dbReference type="InterPro" id="IPR000462">
    <property type="entry name" value="CDP-OH_P_trans"/>
</dbReference>
<evidence type="ECO:0000256" key="2">
    <source>
        <dbReference type="ARBA" id="ARBA00004141"/>
    </source>
</evidence>
<comment type="similarity">
    <text evidence="4 14">Belongs to the CDP-alcohol phosphatidyltransferase class-I family.</text>
</comment>
<evidence type="ECO:0000256" key="10">
    <source>
        <dbReference type="ARBA" id="ARBA00023136"/>
    </source>
</evidence>
<evidence type="ECO:0000256" key="7">
    <source>
        <dbReference type="ARBA" id="ARBA00022692"/>
    </source>
</evidence>
<protein>
    <recommendedName>
        <fullName evidence="13">CDP-diacylglycerol--glycerol-3-phosphate 3-phosphatidyltransferase</fullName>
        <ecNumber evidence="13">2.7.8.5</ecNumber>
    </recommendedName>
</protein>
<comment type="subcellular location">
    <subcellularLocation>
        <location evidence="2">Membrane</location>
        <topology evidence="2">Multi-pass membrane protein</topology>
    </subcellularLocation>
</comment>
<dbReference type="PIRSF" id="PIRSF000847">
    <property type="entry name" value="Phos_ph_gly_syn"/>
    <property type="match status" value="1"/>
</dbReference>
<dbReference type="PROSITE" id="PS00379">
    <property type="entry name" value="CDP_ALCOHOL_P_TRANSF"/>
    <property type="match status" value="1"/>
</dbReference>
<dbReference type="GO" id="GO:0006655">
    <property type="term" value="P:phosphatidylglycerol biosynthetic process"/>
    <property type="evidence" value="ECO:0007669"/>
    <property type="project" value="UniProtKB-UniPathway"/>
</dbReference>
<evidence type="ECO:0000256" key="5">
    <source>
        <dbReference type="ARBA" id="ARBA00022516"/>
    </source>
</evidence>
<evidence type="ECO:0000256" key="6">
    <source>
        <dbReference type="ARBA" id="ARBA00022679"/>
    </source>
</evidence>
<evidence type="ECO:0000313" key="17">
    <source>
        <dbReference type="EMBL" id="SDW90130.1"/>
    </source>
</evidence>
<keyword evidence="6 14" id="KW-0808">Transferase</keyword>
<dbReference type="InterPro" id="IPR004570">
    <property type="entry name" value="Phosphatidylglycerol_P_synth"/>
</dbReference>
<evidence type="ECO:0000256" key="9">
    <source>
        <dbReference type="ARBA" id="ARBA00023098"/>
    </source>
</evidence>
<keyword evidence="10 15" id="KW-0472">Membrane</keyword>
<dbReference type="RefSeq" id="WP_040288631.1">
    <property type="nucleotide sequence ID" value="NZ_BSRA01000010.1"/>
</dbReference>
<evidence type="ECO:0000256" key="12">
    <source>
        <dbReference type="ARBA" id="ARBA00023264"/>
    </source>
</evidence>
<keyword evidence="12" id="KW-1208">Phospholipid metabolism</keyword>
<dbReference type="InterPro" id="IPR043130">
    <property type="entry name" value="CDP-OH_PTrfase_TM_dom"/>
</dbReference>
<proteinExistence type="inferred from homology"/>
<name>A0A1H2XBC0_9BACL</name>
<keyword evidence="5" id="KW-0444">Lipid biosynthesis</keyword>
<keyword evidence="18" id="KW-1185">Reference proteome</keyword>
<dbReference type="EMBL" id="FNOJ01000019">
    <property type="protein sequence ID" value="SDW90130.1"/>
    <property type="molecule type" value="Genomic_DNA"/>
</dbReference>
<feature type="transmembrane region" description="Helical" evidence="15">
    <location>
        <begin position="88"/>
        <end position="110"/>
    </location>
</feature>
<evidence type="ECO:0000256" key="11">
    <source>
        <dbReference type="ARBA" id="ARBA00023209"/>
    </source>
</evidence>
<evidence type="ECO:0000256" key="4">
    <source>
        <dbReference type="ARBA" id="ARBA00010441"/>
    </source>
</evidence>
<evidence type="ECO:0000256" key="3">
    <source>
        <dbReference type="ARBA" id="ARBA00005189"/>
    </source>
</evidence>
<evidence type="ECO:0000313" key="18">
    <source>
        <dbReference type="Proteomes" id="UP000182589"/>
    </source>
</evidence>
<evidence type="ECO:0000256" key="13">
    <source>
        <dbReference type="NCBIfam" id="TIGR00560"/>
    </source>
</evidence>
<organism evidence="17 18">
    <name type="scientific">Alicyclobacillus hesperidum</name>
    <dbReference type="NCBI Taxonomy" id="89784"/>
    <lineage>
        <taxon>Bacteria</taxon>
        <taxon>Bacillati</taxon>
        <taxon>Bacillota</taxon>
        <taxon>Bacilli</taxon>
        <taxon>Bacillales</taxon>
        <taxon>Alicyclobacillaceae</taxon>
        <taxon>Alicyclobacillus</taxon>
    </lineage>
</organism>
<dbReference type="GO" id="GO:0016020">
    <property type="term" value="C:membrane"/>
    <property type="evidence" value="ECO:0007669"/>
    <property type="project" value="UniProtKB-SubCell"/>
</dbReference>
<dbReference type="UniPathway" id="UPA00084">
    <property type="reaction ID" value="UER00503"/>
</dbReference>
<keyword evidence="9" id="KW-0443">Lipid metabolism</keyword>
<dbReference type="GO" id="GO:0008444">
    <property type="term" value="F:CDP-diacylglycerol-glycerol-3-phosphate 3-phosphatidyltransferase activity"/>
    <property type="evidence" value="ECO:0007669"/>
    <property type="project" value="UniProtKB-UniRule"/>
</dbReference>
<sequence>MNLPNLLTLLRMVLIPCYVWSFYATPSPHKIVALCVLLFAGLTDVLDGYIARTYKLETYTGQLLDPLADKLMMVAVLFTLIASGRVPWLVAGLLVLRDVLMILGAAYFYFRGKRAVPKANAWGKVTTCFYYIAICSSILAWPTLQSGEIVLWFTVALSYVTTIRYVLGMEIIAVRRRVY</sequence>
<evidence type="ECO:0000256" key="1">
    <source>
        <dbReference type="ARBA" id="ARBA00003973"/>
    </source>
</evidence>
<evidence type="ECO:0000256" key="15">
    <source>
        <dbReference type="SAM" id="Phobius"/>
    </source>
</evidence>
<feature type="transmembrane region" description="Helical" evidence="15">
    <location>
        <begin position="149"/>
        <end position="167"/>
    </location>
</feature>
<reference evidence="16" key="3">
    <citation type="submission" date="2023-02" db="EMBL/GenBank/DDBJ databases">
        <title>Proposal of a novel subspecies: Alicyclobacillus hesperidum subspecies aegle.</title>
        <authorList>
            <person name="Goto K."/>
            <person name="Fujii T."/>
            <person name="Yasui K."/>
            <person name="Mochida K."/>
            <person name="Kato-Tanaka Y."/>
            <person name="Morohoshi S."/>
            <person name="An S.Y."/>
            <person name="Kasai H."/>
            <person name="Yokota A."/>
        </authorList>
    </citation>
    <scope>NUCLEOTIDE SEQUENCE</scope>
    <source>
        <strain evidence="16">DSM 12766</strain>
    </source>
</reference>
<evidence type="ECO:0000313" key="16">
    <source>
        <dbReference type="EMBL" id="GLV14195.1"/>
    </source>
</evidence>
<keyword evidence="11" id="KW-0594">Phospholipid biosynthesis</keyword>
<keyword evidence="8 15" id="KW-1133">Transmembrane helix</keyword>
<dbReference type="Pfam" id="PF01066">
    <property type="entry name" value="CDP-OH_P_transf"/>
    <property type="match status" value="1"/>
</dbReference>
<dbReference type="PANTHER" id="PTHR14269:SF11">
    <property type="entry name" value="CDP-DIACYLGLYCEROL--GLYCEROL-3-PHOSPHATE 3-PHOSPHATIDYLTRANSFERASE"/>
    <property type="match status" value="1"/>
</dbReference>
<evidence type="ECO:0000256" key="14">
    <source>
        <dbReference type="RuleBase" id="RU003750"/>
    </source>
</evidence>
<dbReference type="EC" id="2.7.8.5" evidence="13"/>
<dbReference type="PANTHER" id="PTHR14269">
    <property type="entry name" value="CDP-DIACYLGLYCEROL--GLYCEROL-3-PHOSPHATE 3-PHOSPHATIDYLTRANSFERASE-RELATED"/>
    <property type="match status" value="1"/>
</dbReference>
<evidence type="ECO:0000256" key="8">
    <source>
        <dbReference type="ARBA" id="ARBA00022989"/>
    </source>
</evidence>